<feature type="compositionally biased region" description="Pro residues" evidence="16">
    <location>
        <begin position="1072"/>
        <end position="1082"/>
    </location>
</feature>
<feature type="domain" description="NAC-A/B" evidence="17">
    <location>
        <begin position="1141"/>
        <end position="1206"/>
    </location>
</feature>
<dbReference type="CDD" id="cd00237">
    <property type="entry name" value="p23"/>
    <property type="match status" value="1"/>
</dbReference>
<feature type="compositionally biased region" description="Low complexity" evidence="16">
    <location>
        <begin position="766"/>
        <end position="780"/>
    </location>
</feature>
<dbReference type="GO" id="GO:0005658">
    <property type="term" value="C:alpha DNA polymerase:primase complex"/>
    <property type="evidence" value="ECO:0007669"/>
    <property type="project" value="UniProtKB-ARBA"/>
</dbReference>
<comment type="cofactor">
    <cofactor evidence="1">
        <name>Mn(2+)</name>
        <dbReference type="ChEBI" id="CHEBI:29035"/>
    </cofactor>
</comment>
<evidence type="ECO:0000256" key="10">
    <source>
        <dbReference type="ARBA" id="ARBA00022833"/>
    </source>
</evidence>
<proteinExistence type="inferred from homology"/>
<evidence type="ECO:0000259" key="18">
    <source>
        <dbReference type="PROSITE" id="PS51203"/>
    </source>
</evidence>
<accession>L5KWC7</accession>
<dbReference type="PROSITE" id="PS51151">
    <property type="entry name" value="NAC_AB"/>
    <property type="match status" value="1"/>
</dbReference>
<evidence type="ECO:0000313" key="20">
    <source>
        <dbReference type="Proteomes" id="UP000010552"/>
    </source>
</evidence>
<feature type="region of interest" description="Disordered" evidence="16">
    <location>
        <begin position="538"/>
        <end position="851"/>
    </location>
</feature>
<feature type="compositionally biased region" description="Low complexity" evidence="16">
    <location>
        <begin position="993"/>
        <end position="1010"/>
    </location>
</feature>
<feature type="compositionally biased region" description="Acidic residues" evidence="16">
    <location>
        <begin position="1498"/>
        <end position="1519"/>
    </location>
</feature>
<gene>
    <name evidence="19" type="ORF">PAL_GLEAN10004834</name>
</gene>
<keyword evidence="10" id="KW-0862">Zinc</keyword>
<dbReference type="GO" id="GO:0003899">
    <property type="term" value="F:DNA-directed RNA polymerase activity"/>
    <property type="evidence" value="ECO:0007669"/>
    <property type="project" value="InterPro"/>
</dbReference>
<dbReference type="EMBL" id="KB030539">
    <property type="protein sequence ID" value="ELK15291.1"/>
    <property type="molecule type" value="Genomic_DNA"/>
</dbReference>
<dbReference type="FunFam" id="2.60.40.790:FF:000003">
    <property type="entry name" value="prostaglandin E synthase 3"/>
    <property type="match status" value="1"/>
</dbReference>
<evidence type="ECO:0000256" key="5">
    <source>
        <dbReference type="ARBA" id="ARBA00022515"/>
    </source>
</evidence>
<dbReference type="Pfam" id="PF04969">
    <property type="entry name" value="CS"/>
    <property type="match status" value="1"/>
</dbReference>
<evidence type="ECO:0000256" key="14">
    <source>
        <dbReference type="RuleBase" id="RU003514"/>
    </source>
</evidence>
<keyword evidence="5 14" id="KW-0639">Primosome</keyword>
<dbReference type="CDD" id="cd14415">
    <property type="entry name" value="UBA_NACA_NACP1"/>
    <property type="match status" value="1"/>
</dbReference>
<dbReference type="SUPFAM" id="SSF56747">
    <property type="entry name" value="Prim-pol domain"/>
    <property type="match status" value="1"/>
</dbReference>
<comment type="similarity">
    <text evidence="3 14">Belongs to the eukaryotic-type primase small subunit family.</text>
</comment>
<dbReference type="SMART" id="SM01407">
    <property type="entry name" value="NAC"/>
    <property type="match status" value="1"/>
</dbReference>
<evidence type="ECO:0000256" key="9">
    <source>
        <dbReference type="ARBA" id="ARBA00022723"/>
    </source>
</evidence>
<dbReference type="InterPro" id="IPR002715">
    <property type="entry name" value="Nas_poly-pep-assoc_cplx_dom"/>
</dbReference>
<keyword evidence="8 14" id="KW-0235">DNA replication</keyword>
<dbReference type="Pfam" id="PF01849">
    <property type="entry name" value="NAC"/>
    <property type="match status" value="1"/>
</dbReference>
<dbReference type="Pfam" id="PF01896">
    <property type="entry name" value="DNA_primase_S"/>
    <property type="match status" value="1"/>
</dbReference>
<dbReference type="InParanoid" id="L5KWC7"/>
<feature type="compositionally biased region" description="Acidic residues" evidence="16">
    <location>
        <begin position="1100"/>
        <end position="1113"/>
    </location>
</feature>
<feature type="compositionally biased region" description="Low complexity" evidence="16">
    <location>
        <begin position="1115"/>
        <end position="1128"/>
    </location>
</feature>
<feature type="compositionally biased region" description="Basic residues" evidence="16">
    <location>
        <begin position="1298"/>
        <end position="1310"/>
    </location>
</feature>
<evidence type="ECO:0000259" key="17">
    <source>
        <dbReference type="PROSITE" id="PS51151"/>
    </source>
</evidence>
<feature type="compositionally biased region" description="Polar residues" evidence="16">
    <location>
        <begin position="898"/>
        <end position="921"/>
    </location>
</feature>
<feature type="compositionally biased region" description="Low complexity" evidence="16">
    <location>
        <begin position="1020"/>
        <end position="1031"/>
    </location>
</feature>
<evidence type="ECO:0000256" key="8">
    <source>
        <dbReference type="ARBA" id="ARBA00022705"/>
    </source>
</evidence>
<dbReference type="InterPro" id="IPR044034">
    <property type="entry name" value="NAC-like_UBA"/>
</dbReference>
<dbReference type="PROSITE" id="PS51203">
    <property type="entry name" value="CS"/>
    <property type="match status" value="1"/>
</dbReference>
<dbReference type="CDD" id="cd04860">
    <property type="entry name" value="AE_Prim_S"/>
    <property type="match status" value="1"/>
</dbReference>
<evidence type="ECO:0000256" key="3">
    <source>
        <dbReference type="ARBA" id="ARBA00009762"/>
    </source>
</evidence>
<feature type="compositionally biased region" description="Acidic residues" evidence="16">
    <location>
        <begin position="1477"/>
        <end position="1490"/>
    </location>
</feature>
<evidence type="ECO:0000256" key="2">
    <source>
        <dbReference type="ARBA" id="ARBA00001946"/>
    </source>
</evidence>
<keyword evidence="6 14" id="KW-0808">Transferase</keyword>
<dbReference type="Proteomes" id="UP000010552">
    <property type="component" value="Unassembled WGS sequence"/>
</dbReference>
<evidence type="ECO:0000256" key="7">
    <source>
        <dbReference type="ARBA" id="ARBA00022695"/>
    </source>
</evidence>
<feature type="compositionally biased region" description="Low complexity" evidence="16">
    <location>
        <begin position="574"/>
        <end position="587"/>
    </location>
</feature>
<evidence type="ECO:0000256" key="16">
    <source>
        <dbReference type="SAM" id="MobiDB-lite"/>
    </source>
</evidence>
<feature type="region of interest" description="Disordered" evidence="16">
    <location>
        <begin position="1477"/>
        <end position="1526"/>
    </location>
</feature>
<keyword evidence="4 14" id="KW-0240">DNA-directed RNA polymerase</keyword>
<dbReference type="NCBIfam" id="TIGR00335">
    <property type="entry name" value="primase_sml"/>
    <property type="match status" value="1"/>
</dbReference>
<dbReference type="GO" id="GO:0006270">
    <property type="term" value="P:DNA replication initiation"/>
    <property type="evidence" value="ECO:0007669"/>
    <property type="project" value="UniProtKB-ARBA"/>
</dbReference>
<evidence type="ECO:0000256" key="4">
    <source>
        <dbReference type="ARBA" id="ARBA00022478"/>
    </source>
</evidence>
<dbReference type="Gene3D" id="3.90.920.10">
    <property type="entry name" value="DNA primase, PRIM domain"/>
    <property type="match status" value="1"/>
</dbReference>
<evidence type="ECO:0000256" key="6">
    <source>
        <dbReference type="ARBA" id="ARBA00022679"/>
    </source>
</evidence>
<feature type="region of interest" description="Disordered" evidence="16">
    <location>
        <begin position="941"/>
        <end position="1152"/>
    </location>
</feature>
<evidence type="ECO:0000256" key="11">
    <source>
        <dbReference type="ARBA" id="ARBA00023163"/>
    </source>
</evidence>
<evidence type="ECO:0000256" key="15">
    <source>
        <dbReference type="RuleBase" id="RU361272"/>
    </source>
</evidence>
<protein>
    <recommendedName>
        <fullName evidence="14 15">Multifunctional fusion protein</fullName>
    </recommendedName>
    <domain>
        <recommendedName>
            <fullName evidence="14">DNA primase</fullName>
            <ecNumber evidence="14">2.7.7.-</ecNumber>
        </recommendedName>
    </domain>
    <domain>
        <recommendedName>
            <fullName evidence="15">Transcription factor BTF3</fullName>
        </recommendedName>
    </domain>
</protein>
<evidence type="ECO:0000313" key="19">
    <source>
        <dbReference type="EMBL" id="ELK15291.1"/>
    </source>
</evidence>
<feature type="compositionally biased region" description="Polar residues" evidence="16">
    <location>
        <begin position="440"/>
        <end position="457"/>
    </location>
</feature>
<dbReference type="InterPro" id="IPR038187">
    <property type="entry name" value="NAC_A/B_dom_sf"/>
</dbReference>
<dbReference type="InterPro" id="IPR002755">
    <property type="entry name" value="DNA_primase_S"/>
</dbReference>
<dbReference type="PRINTS" id="PR01217">
    <property type="entry name" value="PRICHEXTENSN"/>
</dbReference>
<evidence type="ECO:0000256" key="13">
    <source>
        <dbReference type="ARBA" id="ARBA00044677"/>
    </source>
</evidence>
<dbReference type="FunFam" id="2.20.70.30:FF:000002">
    <property type="entry name" value="Nascent polypeptide-associated complex (NAC), alpha subunit"/>
    <property type="match status" value="1"/>
</dbReference>
<evidence type="ECO:0000256" key="1">
    <source>
        <dbReference type="ARBA" id="ARBA00001936"/>
    </source>
</evidence>
<keyword evidence="11" id="KW-0804">Transcription</keyword>
<feature type="compositionally biased region" description="Acidic residues" evidence="16">
    <location>
        <begin position="1235"/>
        <end position="1246"/>
    </location>
</feature>
<dbReference type="InterPro" id="IPR007052">
    <property type="entry name" value="CS_dom"/>
</dbReference>
<dbReference type="Gene3D" id="2.60.40.790">
    <property type="match status" value="1"/>
</dbReference>
<feature type="compositionally biased region" description="Low complexity" evidence="16">
    <location>
        <begin position="665"/>
        <end position="676"/>
    </location>
</feature>
<dbReference type="GO" id="GO:0006269">
    <property type="term" value="P:DNA replication, synthesis of primer"/>
    <property type="evidence" value="ECO:0007669"/>
    <property type="project" value="UniProtKB-KW"/>
</dbReference>
<feature type="domain" description="CS" evidence="18">
    <location>
        <begin position="1346"/>
        <end position="1435"/>
    </location>
</feature>
<comment type="similarity">
    <text evidence="15">Belongs to the NAC-beta family.</text>
</comment>
<dbReference type="FunFam" id="1.10.8.10:FF:000006">
    <property type="entry name" value="Putative nascent polypeptide-associated complex subunit alpha"/>
    <property type="match status" value="1"/>
</dbReference>
<feature type="region of interest" description="Disordered" evidence="16">
    <location>
        <begin position="425"/>
        <end position="523"/>
    </location>
</feature>
<dbReference type="Pfam" id="PF19026">
    <property type="entry name" value="UBA_HYPK"/>
    <property type="match status" value="1"/>
</dbReference>
<reference evidence="20" key="1">
    <citation type="journal article" date="2013" name="Science">
        <title>Comparative analysis of bat genomes provides insight into the evolution of flight and immunity.</title>
        <authorList>
            <person name="Zhang G."/>
            <person name="Cowled C."/>
            <person name="Shi Z."/>
            <person name="Huang Z."/>
            <person name="Bishop-Lilly K.A."/>
            <person name="Fang X."/>
            <person name="Wynne J.W."/>
            <person name="Xiong Z."/>
            <person name="Baker M.L."/>
            <person name="Zhao W."/>
            <person name="Tachedjian M."/>
            <person name="Zhu Y."/>
            <person name="Zhou P."/>
            <person name="Jiang X."/>
            <person name="Ng J."/>
            <person name="Yang L."/>
            <person name="Wu L."/>
            <person name="Xiao J."/>
            <person name="Feng Y."/>
            <person name="Chen Y."/>
            <person name="Sun X."/>
            <person name="Zhang Y."/>
            <person name="Marsh G.A."/>
            <person name="Crameri G."/>
            <person name="Broder C.C."/>
            <person name="Frey K.G."/>
            <person name="Wang L.F."/>
            <person name="Wang J."/>
        </authorList>
    </citation>
    <scope>NUCLEOTIDE SEQUENCE [LARGE SCALE GENOMIC DNA]</scope>
</reference>
<dbReference type="InterPro" id="IPR008978">
    <property type="entry name" value="HSP20-like_chaperone"/>
</dbReference>
<feature type="compositionally biased region" description="Low complexity" evidence="16">
    <location>
        <begin position="538"/>
        <end position="564"/>
    </location>
</feature>
<dbReference type="eggNOG" id="KOG2239">
    <property type="taxonomic scope" value="Eukaryota"/>
</dbReference>
<dbReference type="InterPro" id="IPR014052">
    <property type="entry name" value="DNA_primase_ssu_euk/arc"/>
</dbReference>
<feature type="region of interest" description="Disordered" evidence="16">
    <location>
        <begin position="885"/>
        <end position="928"/>
    </location>
</feature>
<dbReference type="EC" id="2.7.7.-" evidence="14"/>
<organism evidence="19 20">
    <name type="scientific">Pteropus alecto</name>
    <name type="common">Black flying fox</name>
    <dbReference type="NCBI Taxonomy" id="9402"/>
    <lineage>
        <taxon>Eukaryota</taxon>
        <taxon>Metazoa</taxon>
        <taxon>Chordata</taxon>
        <taxon>Craniata</taxon>
        <taxon>Vertebrata</taxon>
        <taxon>Euteleostomi</taxon>
        <taxon>Mammalia</taxon>
        <taxon>Eutheria</taxon>
        <taxon>Laurasiatheria</taxon>
        <taxon>Chiroptera</taxon>
        <taxon>Yinpterochiroptera</taxon>
        <taxon>Pteropodoidea</taxon>
        <taxon>Pteropodidae</taxon>
        <taxon>Pteropodinae</taxon>
        <taxon>Pteropus</taxon>
    </lineage>
</organism>
<sequence length="1526" mass="163523">MEKGAEQLKGLTSDRLETVILDVTKTESITAATQWVKEHMGNRVIKNYFQHREFSFTLKDDIYIRYQSFNNQSDLEKEMQKMNPYKIDIGAVYSHRPNQHNTVKLGAFQAQEKELVFDIDMTDYDDVRRCCSSADICSKCWTLMTMAIRIIDRALKGKYRQCLKDFGFKHRLWVYSGRRGVHCWVCDESVRKLSSAVRSGIVEYLSLVKGGPDVKKKVHLSEKIHPFVRKSINIINKYFEEYALVDQDILGNKESCNKILALAPENILSQDHSLFFQNHHSSLQRWEHLKKVARCLNNVKSDKYGPWLEWEIMLQYCFPRLDINVSKGINHLLKSPFSVHPKTGRISVPIDLQKVDQFDPFTVPTISSICHELDAISTIEEEKGENKAESIIKHRTRDYKKTSLAPYVKVFEQFLENLDKSRKGELLRKSEMPGEATETVPATEQELPQPQAETAMTPSPKGAPAVPFPKESPATTPPKGASTPSAVAPPSPKVAPATSSPKETPKLPAMTPSPKEAPATLCLKGASTPPAVVLPFSKAASTSSSPKKSPAAPPTKGASATPSPKVDPTPSAVTPSSPKGTPATPAPKETPKPLTMAPSLKGDPTPPAVALSPKGVSATSPPKESPAAIPTKGASTRPAMALSPKEASATPSPKRAPAILSPKGASTPSAVTPSSPKGTPATLSFKGIPTPSGVALPSIKGASATLSPKESPATPPAKGASTPPAMAPSSPKGAPATPSPKGAHTPSAIAPPSSRESPETPALERAPASTSPKKAPTPSSVNAPSPKESPATPSPKRAPGTSSSKGVPTPSAVVPPSPKESPASETPSPKKLSATQAPRGGPATPASKEAPISSVSVTCPLGSIVPQASKGPSIKKGSTALKAELVAPTSESVPVVTAPTQKGSPAKKSSLSVCPNPSAKNGTEGPLSPVALAPLLAVSAQKGTSPKAPKALPISALKGKDSFHSPKGPMAPPESETSTPLAAAASEKVLPKAGSASLSPAPTPSVSLPLAPSPVPPLLPKQQPLPSSPGLVLESPCKPTAPADEDELPPLIPPEPISGGVPFQSVLINMPTPKPAGIPAPAPSAKQPVLKNNKGSGTESDSDESVPELEEQDSTQATTQQAQLAAAAEIDEEPVSKAKQSRSEKKARKAMSKLGLRQVTGVTRVTIRKSKNILFVITKPDVYKSPASDTYIVFGEAKIEDLSQQAQLAAAEKFKVQGETVSNIQENTQTPTVQEESEEEEVDETGVEVKDIELVMSQANVSRAKAVRALKNNSNDIVNAIMRSRSLRAVHSGDRAQSRRRRLRSEKRPHRGENAGVAAGEESIAQQLPPERPSHSFTRPPAPFTMQPASAKWYDRRDYVFIEFCVEDSKDVNVNFEKSKLTFSCLGGSDNFKHLNEIDLFHCIDPNDSKHKRTDRSILCCLRKGESGQSWPRLTKERAKLNWLSVDFNNWKDWEDDSDEDMSNFDRFSEMMNNMGGDEDVDLPEVDGADDMMNNMGGDEDVDLPEVDGADDDSQDSDDEKMPDLE</sequence>
<comment type="similarity">
    <text evidence="12">Belongs to the p23/wos2 family.</text>
</comment>
<keyword evidence="20" id="KW-1185">Reference proteome</keyword>
<comment type="catalytic activity">
    <reaction evidence="13">
        <text>ssDNA + n NTP = ssDNA/pppN(pN)n-1 hybrid + (n-1) diphosphate.</text>
        <dbReference type="EC" id="2.7.7.102"/>
    </reaction>
</comment>
<dbReference type="SUPFAM" id="SSF49764">
    <property type="entry name" value="HSP20-like chaperones"/>
    <property type="match status" value="1"/>
</dbReference>
<dbReference type="STRING" id="9402.L5KWC7"/>
<dbReference type="CDD" id="cd22054">
    <property type="entry name" value="NAC_NACA"/>
    <property type="match status" value="1"/>
</dbReference>
<dbReference type="Gene3D" id="1.10.8.10">
    <property type="entry name" value="DNA helicase RuvA subunit, C-terminal domain"/>
    <property type="match status" value="1"/>
</dbReference>
<name>L5KWC7_PTEAL</name>
<keyword evidence="7" id="KW-0548">Nucleotidyltransferase</keyword>
<dbReference type="PANTHER" id="PTHR10536">
    <property type="entry name" value="DNA PRIMASE SMALL SUBUNIT"/>
    <property type="match status" value="1"/>
</dbReference>
<keyword evidence="9" id="KW-0479">Metal-binding</keyword>
<dbReference type="Gene3D" id="2.20.70.30">
    <property type="entry name" value="Nascent polypeptide-associated complex domain"/>
    <property type="match status" value="1"/>
</dbReference>
<comment type="cofactor">
    <cofactor evidence="2">
        <name>Mg(2+)</name>
        <dbReference type="ChEBI" id="CHEBI:18420"/>
    </cofactor>
</comment>
<dbReference type="FunFam" id="3.90.920.10:FF:000001">
    <property type="entry name" value="DNA primase"/>
    <property type="match status" value="1"/>
</dbReference>
<evidence type="ECO:0000256" key="12">
    <source>
        <dbReference type="ARBA" id="ARBA00025733"/>
    </source>
</evidence>
<feature type="region of interest" description="Disordered" evidence="16">
    <location>
        <begin position="1227"/>
        <end position="1246"/>
    </location>
</feature>
<feature type="region of interest" description="Disordered" evidence="16">
    <location>
        <begin position="1288"/>
        <end position="1342"/>
    </location>
</feature>
<dbReference type="GO" id="GO:0046872">
    <property type="term" value="F:metal ion binding"/>
    <property type="evidence" value="ECO:0007669"/>
    <property type="project" value="UniProtKB-KW"/>
</dbReference>
<feature type="compositionally biased region" description="Low complexity" evidence="16">
    <location>
        <begin position="720"/>
        <end position="731"/>
    </location>
</feature>